<protein>
    <submittedName>
        <fullName evidence="3">Uncharacterized protein</fullName>
    </submittedName>
</protein>
<reference evidence="3" key="1">
    <citation type="submission" date="2022-11" db="UniProtKB">
        <authorList>
            <consortium name="WormBaseParasite"/>
        </authorList>
    </citation>
    <scope>IDENTIFICATION</scope>
</reference>
<dbReference type="WBParaSite" id="PSAMB.scaffold420size51939.g5638.t1">
    <property type="protein sequence ID" value="PSAMB.scaffold420size51939.g5638.t1"/>
    <property type="gene ID" value="PSAMB.scaffold420size51939.g5638"/>
</dbReference>
<keyword evidence="2" id="KW-1185">Reference proteome</keyword>
<sequence length="292" mass="32923">MDHPLAPADPPPIDGVYNVYNAKEAPSPSPRPASTAGTHPTPPDVFWTSNYHQAKQKMEKFKKTVNDVVRINRVKKTIAARAKEDTIKFLRTTPLHGFDYIADAENKLQFAFWALLMLFVSAFAVRDTVNMIISYKEAPPAVSSLEAIILPMNHFSETALCLLTRPEDYQPFEFNATLASITNEFYERINILMNRVMNDPTSSMAQALEEIINDKNIQTSRISVKEDQYNHMTSNIKGEVFSLLTAVSAMESYPFTQLGVDRNIVPFVKLNSLKQFYSNRNASIPVSLLNGR</sequence>
<evidence type="ECO:0000256" key="1">
    <source>
        <dbReference type="SAM" id="MobiDB-lite"/>
    </source>
</evidence>
<feature type="region of interest" description="Disordered" evidence="1">
    <location>
        <begin position="1"/>
        <end position="44"/>
    </location>
</feature>
<dbReference type="AlphaFoldDB" id="A0A914WIG6"/>
<dbReference type="Proteomes" id="UP000887566">
    <property type="component" value="Unplaced"/>
</dbReference>
<accession>A0A914WIG6</accession>
<evidence type="ECO:0000313" key="2">
    <source>
        <dbReference type="Proteomes" id="UP000887566"/>
    </source>
</evidence>
<evidence type="ECO:0000313" key="3">
    <source>
        <dbReference type="WBParaSite" id="PSAMB.scaffold420size51939.g5638.t1"/>
    </source>
</evidence>
<proteinExistence type="predicted"/>
<name>A0A914WIG6_9BILA</name>
<organism evidence="2 3">
    <name type="scientific">Plectus sambesii</name>
    <dbReference type="NCBI Taxonomy" id="2011161"/>
    <lineage>
        <taxon>Eukaryota</taxon>
        <taxon>Metazoa</taxon>
        <taxon>Ecdysozoa</taxon>
        <taxon>Nematoda</taxon>
        <taxon>Chromadorea</taxon>
        <taxon>Plectida</taxon>
        <taxon>Plectina</taxon>
        <taxon>Plectoidea</taxon>
        <taxon>Plectidae</taxon>
        <taxon>Plectus</taxon>
    </lineage>
</organism>